<dbReference type="KEGG" id="hlc:CHINAEXTREME18130"/>
<protein>
    <submittedName>
        <fullName evidence="2">Uncharacterized protein</fullName>
    </submittedName>
</protein>
<evidence type="ECO:0000313" key="3">
    <source>
        <dbReference type="Proteomes" id="UP000011555"/>
    </source>
</evidence>
<proteinExistence type="predicted"/>
<gene>
    <name evidence="2" type="ORF">C445_14482</name>
    <name evidence="1" type="ORF">CHINAEXTREME_18130</name>
</gene>
<dbReference type="EMBL" id="CP019285">
    <property type="protein sequence ID" value="APW99571.1"/>
    <property type="molecule type" value="Genomic_DNA"/>
</dbReference>
<reference evidence="1" key="3">
    <citation type="submission" date="2017-01" db="EMBL/GenBank/DDBJ databases">
        <authorList>
            <person name="Mah S.A."/>
            <person name="Swanson W.J."/>
            <person name="Moy G.W."/>
            <person name="Vacquier V.D."/>
        </authorList>
    </citation>
    <scope>NUCLEOTIDE SEQUENCE</scope>
    <source>
        <strain evidence="1">AJ5</strain>
    </source>
</reference>
<dbReference type="STRING" id="358396.CHINAEXTREME_18130"/>
<dbReference type="EMBL" id="AOLZ01000044">
    <property type="protein sequence ID" value="EMA31697.1"/>
    <property type="molecule type" value="Genomic_DNA"/>
</dbReference>
<reference evidence="1 4" key="1">
    <citation type="journal article" date="2011" name="J. Bacteriol.">
        <title>Genome sequence of Halobiforma lacisalsi AJ5, an extremely halophilic archaeon which harbors a bop gene.</title>
        <authorList>
            <person name="Jiang X."/>
            <person name="Wang S."/>
            <person name="Cheng H."/>
            <person name="Huo Y."/>
            <person name="Zhang X."/>
            <person name="Zhu X."/>
            <person name="Han X."/>
            <person name="Ni P."/>
            <person name="Wu M."/>
        </authorList>
    </citation>
    <scope>NUCLEOTIDE SEQUENCE [LARGE SCALE GENOMIC DNA]</scope>
    <source>
        <strain evidence="1 4">AJ5</strain>
    </source>
</reference>
<reference evidence="2 3" key="2">
    <citation type="journal article" date="2014" name="PLoS Genet.">
        <title>Phylogenetically driven sequencing of extremely halophilic archaea reveals strategies for static and dynamic osmo-response.</title>
        <authorList>
            <person name="Becker E.A."/>
            <person name="Seitzer P.M."/>
            <person name="Tritt A."/>
            <person name="Larsen D."/>
            <person name="Krusor M."/>
            <person name="Yao A.I."/>
            <person name="Wu D."/>
            <person name="Madern D."/>
            <person name="Eisen J.A."/>
            <person name="Darling A.E."/>
            <person name="Facciotti M.T."/>
        </authorList>
    </citation>
    <scope>NUCLEOTIDE SEQUENCE [LARGE SCALE GENOMIC DNA]</scope>
    <source>
        <strain evidence="2 3">AJ5</strain>
    </source>
</reference>
<dbReference type="AlphaFoldDB" id="M0LDP7"/>
<name>M0LDP7_NATLA</name>
<accession>M0LDP7</accession>
<dbReference type="Proteomes" id="UP000011555">
    <property type="component" value="Unassembled WGS sequence"/>
</dbReference>
<evidence type="ECO:0000313" key="4">
    <source>
        <dbReference type="Proteomes" id="UP000186547"/>
    </source>
</evidence>
<dbReference type="Proteomes" id="UP000186547">
    <property type="component" value="Chromosome"/>
</dbReference>
<organism evidence="2 3">
    <name type="scientific">Natronobacterium lacisalsi AJ5</name>
    <dbReference type="NCBI Taxonomy" id="358396"/>
    <lineage>
        <taxon>Archaea</taxon>
        <taxon>Methanobacteriati</taxon>
        <taxon>Methanobacteriota</taxon>
        <taxon>Stenosarchaea group</taxon>
        <taxon>Halobacteria</taxon>
        <taxon>Halobacteriales</taxon>
        <taxon>Natrialbaceae</taxon>
        <taxon>Natronobacterium</taxon>
    </lineage>
</organism>
<evidence type="ECO:0000313" key="2">
    <source>
        <dbReference type="EMBL" id="EMA31697.1"/>
    </source>
</evidence>
<evidence type="ECO:0000313" key="1">
    <source>
        <dbReference type="EMBL" id="APW99571.1"/>
    </source>
</evidence>
<sequence length="135" mass="15544">MKEFVDRHGTDAARRLGIRINGDREPIPDELEEGVTGTVVVEIELIDTTPRYAKFVGGESSCPPFRYWPETTATHPVSRHSRYGRPDTHEFGYLFSRCSTLFRSITHVILFRIFCRFSLQRLIFLPRGGASNQHF</sequence>
<keyword evidence="3" id="KW-1185">Reference proteome</keyword>